<protein>
    <submittedName>
        <fullName evidence="4">Methyltransferase</fullName>
    </submittedName>
</protein>
<evidence type="ECO:0000259" key="3">
    <source>
        <dbReference type="Pfam" id="PF05175"/>
    </source>
</evidence>
<accession>A0A6N7V1D9</accession>
<evidence type="ECO:0000313" key="5">
    <source>
        <dbReference type="Proteomes" id="UP000434241"/>
    </source>
</evidence>
<dbReference type="CDD" id="cd02440">
    <property type="entry name" value="AdoMet_MTases"/>
    <property type="match status" value="1"/>
</dbReference>
<evidence type="ECO:0000313" key="4">
    <source>
        <dbReference type="EMBL" id="MSS56103.1"/>
    </source>
</evidence>
<dbReference type="GO" id="GO:0008757">
    <property type="term" value="F:S-adenosylmethionine-dependent methyltransferase activity"/>
    <property type="evidence" value="ECO:0007669"/>
    <property type="project" value="InterPro"/>
</dbReference>
<dbReference type="AlphaFoldDB" id="A0A6N7V1D9"/>
<dbReference type="SUPFAM" id="SSF53335">
    <property type="entry name" value="S-adenosyl-L-methionine-dependent methyltransferases"/>
    <property type="match status" value="1"/>
</dbReference>
<dbReference type="Pfam" id="PF05175">
    <property type="entry name" value="MTS"/>
    <property type="match status" value="1"/>
</dbReference>
<reference evidence="4 5" key="1">
    <citation type="submission" date="2019-08" db="EMBL/GenBank/DDBJ databases">
        <title>In-depth cultivation of the pig gut microbiome towards novel bacterial diversity and tailored functional studies.</title>
        <authorList>
            <person name="Wylensek D."/>
            <person name="Hitch T.C.A."/>
            <person name="Clavel T."/>
        </authorList>
    </citation>
    <scope>NUCLEOTIDE SEQUENCE [LARGE SCALE GENOMIC DNA]</scope>
    <source>
        <strain evidence="4 5">LKV-472-APC-3</strain>
    </source>
</reference>
<gene>
    <name evidence="4" type="ORF">FYJ55_04125</name>
</gene>
<dbReference type="PANTHER" id="PTHR47816">
    <property type="entry name" value="RIBOSOMAL RNA SMALL SUBUNIT METHYLTRANSFERASE C"/>
    <property type="match status" value="1"/>
</dbReference>
<dbReference type="InterPro" id="IPR029063">
    <property type="entry name" value="SAM-dependent_MTases_sf"/>
</dbReference>
<dbReference type="InterPro" id="IPR007848">
    <property type="entry name" value="Small_mtfrase_dom"/>
</dbReference>
<evidence type="ECO:0000256" key="2">
    <source>
        <dbReference type="ARBA" id="ARBA00022679"/>
    </source>
</evidence>
<dbReference type="EMBL" id="VUMR01000014">
    <property type="protein sequence ID" value="MSS56103.1"/>
    <property type="molecule type" value="Genomic_DNA"/>
</dbReference>
<dbReference type="RefSeq" id="WP_154555761.1">
    <property type="nucleotide sequence ID" value="NZ_VUMR01000014.1"/>
</dbReference>
<name>A0A6N7V1D9_9FIRM</name>
<evidence type="ECO:0000256" key="1">
    <source>
        <dbReference type="ARBA" id="ARBA00022603"/>
    </source>
</evidence>
<organism evidence="4 5">
    <name type="scientific">Holdemanella porci</name>
    <dbReference type="NCBI Taxonomy" id="2652276"/>
    <lineage>
        <taxon>Bacteria</taxon>
        <taxon>Bacillati</taxon>
        <taxon>Bacillota</taxon>
        <taxon>Erysipelotrichia</taxon>
        <taxon>Erysipelotrichales</taxon>
        <taxon>Erysipelotrichaceae</taxon>
        <taxon>Holdemanella</taxon>
    </lineage>
</organism>
<proteinExistence type="predicted"/>
<dbReference type="InterPro" id="IPR046977">
    <property type="entry name" value="RsmC/RlmG"/>
</dbReference>
<feature type="domain" description="Methyltransferase small" evidence="3">
    <location>
        <begin position="26"/>
        <end position="191"/>
    </location>
</feature>
<dbReference type="GO" id="GO:0032259">
    <property type="term" value="P:methylation"/>
    <property type="evidence" value="ECO:0007669"/>
    <property type="project" value="UniProtKB-KW"/>
</dbReference>
<keyword evidence="2 4" id="KW-0808">Transferase</keyword>
<comment type="caution">
    <text evidence="4">The sequence shown here is derived from an EMBL/GenBank/DDBJ whole genome shotgun (WGS) entry which is preliminary data.</text>
</comment>
<dbReference type="Gene3D" id="3.40.50.150">
    <property type="entry name" value="Vaccinia Virus protein VP39"/>
    <property type="match status" value="1"/>
</dbReference>
<sequence length="196" mass="22568">MAHYFTNDIVKDAPEEITIHFRDFTYKLNSNAGVFSKDKLDEGTRILLETVLDNETEPKNTLDLGCGIGPIALILMEYWKHTEMTMIDVNQRACQLADSNMKKYRRKAKILCQSGVNEGQYACILLNPPIRTGKAMIYSLFDQCLEHLKEDGHFWIVMRKQHGAQSAIHYLQEKGYEVEKMARDKGYWVMKISKAG</sequence>
<keyword evidence="5" id="KW-1185">Reference proteome</keyword>
<dbReference type="Proteomes" id="UP000434241">
    <property type="component" value="Unassembled WGS sequence"/>
</dbReference>
<keyword evidence="1 4" id="KW-0489">Methyltransferase</keyword>
<dbReference type="GeneID" id="93158481"/>
<dbReference type="PANTHER" id="PTHR47816:SF4">
    <property type="entry name" value="RIBOSOMAL RNA SMALL SUBUNIT METHYLTRANSFERASE C"/>
    <property type="match status" value="1"/>
</dbReference>